<dbReference type="Proteomes" id="UP001164250">
    <property type="component" value="Chromosome 3"/>
</dbReference>
<sequence>MQRIPQKQATKEGLKLPARSSLFLSQPGDISTGSRSRGVSSFAVSSPRARPICTCSNHPGSTRCSRHGYLVPREKSKSGNKEIIRRALAPTNRRFSLRWWNFQPRPSRLCNMSMA</sequence>
<comment type="caution">
    <text evidence="1">The sequence shown here is derived from an EMBL/GenBank/DDBJ whole genome shotgun (WGS) entry which is preliminary data.</text>
</comment>
<evidence type="ECO:0000313" key="1">
    <source>
        <dbReference type="EMBL" id="KAJ0101772.1"/>
    </source>
</evidence>
<proteinExistence type="predicted"/>
<name>A0ACC1BS59_9ROSI</name>
<dbReference type="EMBL" id="CM047899">
    <property type="protein sequence ID" value="KAJ0101772.1"/>
    <property type="molecule type" value="Genomic_DNA"/>
</dbReference>
<protein>
    <submittedName>
        <fullName evidence="1">Uncharacterized protein</fullName>
    </submittedName>
</protein>
<gene>
    <name evidence="1" type="ORF">Patl1_04590</name>
</gene>
<organism evidence="1 2">
    <name type="scientific">Pistacia atlantica</name>
    <dbReference type="NCBI Taxonomy" id="434234"/>
    <lineage>
        <taxon>Eukaryota</taxon>
        <taxon>Viridiplantae</taxon>
        <taxon>Streptophyta</taxon>
        <taxon>Embryophyta</taxon>
        <taxon>Tracheophyta</taxon>
        <taxon>Spermatophyta</taxon>
        <taxon>Magnoliopsida</taxon>
        <taxon>eudicotyledons</taxon>
        <taxon>Gunneridae</taxon>
        <taxon>Pentapetalae</taxon>
        <taxon>rosids</taxon>
        <taxon>malvids</taxon>
        <taxon>Sapindales</taxon>
        <taxon>Anacardiaceae</taxon>
        <taxon>Pistacia</taxon>
    </lineage>
</organism>
<reference evidence="2" key="1">
    <citation type="journal article" date="2023" name="G3 (Bethesda)">
        <title>Genome assembly and association tests identify interacting loci associated with vigor, precocity, and sex in interspecific pistachio rootstocks.</title>
        <authorList>
            <person name="Palmer W."/>
            <person name="Jacygrad E."/>
            <person name="Sagayaradj S."/>
            <person name="Cavanaugh K."/>
            <person name="Han R."/>
            <person name="Bertier L."/>
            <person name="Beede B."/>
            <person name="Kafkas S."/>
            <person name="Golino D."/>
            <person name="Preece J."/>
            <person name="Michelmore R."/>
        </authorList>
    </citation>
    <scope>NUCLEOTIDE SEQUENCE [LARGE SCALE GENOMIC DNA]</scope>
</reference>
<keyword evidence="2" id="KW-1185">Reference proteome</keyword>
<evidence type="ECO:0000313" key="2">
    <source>
        <dbReference type="Proteomes" id="UP001164250"/>
    </source>
</evidence>
<accession>A0ACC1BS59</accession>